<sequence>MVKNGLLYSDAFLGTSLVGLFGRYVNLDGTMKLLKEMPYRNFVTWDSFICSFGHHGFVEESVIMFCELLRETEYPSERSFEGVLSGFKWLAYLELGKQIHRLVLKTGSEFYTSVACKNGFSQEQSTFASVISSCAGMQAIKYGELIHAKAVKKFFQYDVFVGSALVDCYAKCNCLEQMIRADYHPNEYTFLAVLKLSSTQELEQLHCLILKKGYHQYEYVCNSLVASYHINGLLSHALSFATYSTQSLTTISSNILAGIHNRSGQYQETQKLISQIDEFDIVSLNTLIAACARFGDYRKAFELFKGMQSVQTLPDNYTLVSLLSISTRLCDLALGGAIHGHMIKMDFSCCDLFVCNILVDMCAKCGSMESSVKVFNEMPKKNLFSWTTLISALGLHGFPCVALERFREMESVGIKPDKVAFITVLSTCRHGGLVEEGLELFGSWGHYFGYT</sequence>
<keyword evidence="5" id="KW-1185">Reference proteome</keyword>
<accession>A0A835LTH0</accession>
<evidence type="ECO:0000313" key="5">
    <source>
        <dbReference type="Proteomes" id="UP000631114"/>
    </source>
</evidence>
<dbReference type="GO" id="GO:0003723">
    <property type="term" value="F:RNA binding"/>
    <property type="evidence" value="ECO:0007669"/>
    <property type="project" value="InterPro"/>
</dbReference>
<comment type="caution">
    <text evidence="4">The sequence shown here is derived from an EMBL/GenBank/DDBJ whole genome shotgun (WGS) entry which is preliminary data.</text>
</comment>
<proteinExistence type="predicted"/>
<dbReference type="FunFam" id="1.25.40.10:FF:001096">
    <property type="entry name" value="Pentatricopeptide repeat-containing protein"/>
    <property type="match status" value="1"/>
</dbReference>
<name>A0A835LTH0_9MAGN</name>
<evidence type="ECO:0000256" key="1">
    <source>
        <dbReference type="ARBA" id="ARBA00022737"/>
    </source>
</evidence>
<organism evidence="4 5">
    <name type="scientific">Coptis chinensis</name>
    <dbReference type="NCBI Taxonomy" id="261450"/>
    <lineage>
        <taxon>Eukaryota</taxon>
        <taxon>Viridiplantae</taxon>
        <taxon>Streptophyta</taxon>
        <taxon>Embryophyta</taxon>
        <taxon>Tracheophyta</taxon>
        <taxon>Spermatophyta</taxon>
        <taxon>Magnoliopsida</taxon>
        <taxon>Ranunculales</taxon>
        <taxon>Ranunculaceae</taxon>
        <taxon>Coptidoideae</taxon>
        <taxon>Coptis</taxon>
    </lineage>
</organism>
<dbReference type="OrthoDB" id="1913111at2759"/>
<dbReference type="EMBL" id="JADFTS010000005">
    <property type="protein sequence ID" value="KAF9606955.1"/>
    <property type="molecule type" value="Genomic_DNA"/>
</dbReference>
<evidence type="ECO:0000313" key="4">
    <source>
        <dbReference type="EMBL" id="KAF9606955.1"/>
    </source>
</evidence>
<feature type="repeat" description="PPR" evidence="2">
    <location>
        <begin position="351"/>
        <end position="385"/>
    </location>
</feature>
<dbReference type="PANTHER" id="PTHR47926">
    <property type="entry name" value="PENTATRICOPEPTIDE REPEAT-CONTAINING PROTEIN"/>
    <property type="match status" value="1"/>
</dbReference>
<protein>
    <recommendedName>
        <fullName evidence="6">Pentatricopeptide repeat-containing protein</fullName>
    </recommendedName>
</protein>
<dbReference type="FunFam" id="1.25.40.10:FF:000031">
    <property type="entry name" value="Pentatricopeptide repeat-containing protein mitochondrial"/>
    <property type="match status" value="1"/>
</dbReference>
<feature type="repeat" description="PPR" evidence="2">
    <location>
        <begin position="280"/>
        <end position="314"/>
    </location>
</feature>
<keyword evidence="3" id="KW-0812">Transmembrane</keyword>
<evidence type="ECO:0000256" key="2">
    <source>
        <dbReference type="PROSITE-ProRule" id="PRU00708"/>
    </source>
</evidence>
<dbReference type="InterPro" id="IPR002885">
    <property type="entry name" value="PPR_rpt"/>
</dbReference>
<keyword evidence="3" id="KW-1133">Transmembrane helix</keyword>
<gene>
    <name evidence="4" type="ORF">IFM89_030253</name>
</gene>
<dbReference type="AlphaFoldDB" id="A0A835LTH0"/>
<dbReference type="InterPro" id="IPR046960">
    <property type="entry name" value="PPR_At4g14850-like_plant"/>
</dbReference>
<reference evidence="4 5" key="1">
    <citation type="submission" date="2020-10" db="EMBL/GenBank/DDBJ databases">
        <title>The Coptis chinensis genome and diversification of protoberbering-type alkaloids.</title>
        <authorList>
            <person name="Wang B."/>
            <person name="Shu S."/>
            <person name="Song C."/>
            <person name="Liu Y."/>
        </authorList>
    </citation>
    <scope>NUCLEOTIDE SEQUENCE [LARGE SCALE GENOMIC DNA]</scope>
    <source>
        <strain evidence="4">HL-2020</strain>
        <tissue evidence="4">Leaf</tissue>
    </source>
</reference>
<dbReference type="Pfam" id="PF13041">
    <property type="entry name" value="PPR_2"/>
    <property type="match status" value="1"/>
</dbReference>
<dbReference type="PROSITE" id="PS51375">
    <property type="entry name" value="PPR"/>
    <property type="match status" value="2"/>
</dbReference>
<dbReference type="GO" id="GO:0009451">
    <property type="term" value="P:RNA modification"/>
    <property type="evidence" value="ECO:0007669"/>
    <property type="project" value="InterPro"/>
</dbReference>
<dbReference type="PANTHER" id="PTHR47926:SF423">
    <property type="entry name" value="REPEAT-CONTAINING PROTEIN, PUTATIVE-RELATED"/>
    <property type="match status" value="1"/>
</dbReference>
<keyword evidence="3" id="KW-0472">Membrane</keyword>
<dbReference type="NCBIfam" id="TIGR00756">
    <property type="entry name" value="PPR"/>
    <property type="match status" value="3"/>
</dbReference>
<keyword evidence="1" id="KW-0677">Repeat</keyword>
<dbReference type="Pfam" id="PF01535">
    <property type="entry name" value="PPR"/>
    <property type="match status" value="3"/>
</dbReference>
<evidence type="ECO:0000256" key="3">
    <source>
        <dbReference type="SAM" id="Phobius"/>
    </source>
</evidence>
<dbReference type="InterPro" id="IPR011990">
    <property type="entry name" value="TPR-like_helical_dom_sf"/>
</dbReference>
<feature type="transmembrane region" description="Helical" evidence="3">
    <location>
        <begin position="6"/>
        <end position="25"/>
    </location>
</feature>
<evidence type="ECO:0008006" key="6">
    <source>
        <dbReference type="Google" id="ProtNLM"/>
    </source>
</evidence>
<dbReference type="Proteomes" id="UP000631114">
    <property type="component" value="Unassembled WGS sequence"/>
</dbReference>
<dbReference type="Gene3D" id="1.25.40.10">
    <property type="entry name" value="Tetratricopeptide repeat domain"/>
    <property type="match status" value="3"/>
</dbReference>